<gene>
    <name evidence="2" type="ORF">OHM77_12575</name>
</gene>
<evidence type="ECO:0000256" key="1">
    <source>
        <dbReference type="SAM" id="SignalP"/>
    </source>
</evidence>
<organism evidence="2">
    <name type="scientific">Candidatus Nitricoxidivorans perseverans</name>
    <dbReference type="NCBI Taxonomy" id="2975601"/>
    <lineage>
        <taxon>Bacteria</taxon>
        <taxon>Pseudomonadati</taxon>
        <taxon>Pseudomonadota</taxon>
        <taxon>Betaproteobacteria</taxon>
        <taxon>Nitrosomonadales</taxon>
        <taxon>Sterolibacteriaceae</taxon>
        <taxon>Candidatus Nitricoxidivorans</taxon>
    </lineage>
</organism>
<proteinExistence type="predicted"/>
<keyword evidence="1" id="KW-0732">Signal</keyword>
<evidence type="ECO:0000313" key="2">
    <source>
        <dbReference type="EMBL" id="WIM05499.1"/>
    </source>
</evidence>
<dbReference type="EMBL" id="CP107246">
    <property type="protein sequence ID" value="WIM05499.1"/>
    <property type="molecule type" value="Genomic_DNA"/>
</dbReference>
<protein>
    <submittedName>
        <fullName evidence="2">Uncharacterized protein</fullName>
    </submittedName>
</protein>
<dbReference type="Proteomes" id="UP001234916">
    <property type="component" value="Chromosome"/>
</dbReference>
<reference evidence="2" key="1">
    <citation type="journal article" date="2023" name="Nat. Microbiol.">
        <title>Enrichment and characterization of a nitric oxide-reducing microbial community in a continuous bioreactor.</title>
        <authorList>
            <person name="Garrido-Amador P."/>
            <person name="Stortenbeker N."/>
            <person name="Wessels H.J.C.T."/>
            <person name="Speth D.R."/>
            <person name="Garcia-Heredia I."/>
            <person name="Kartal B."/>
        </authorList>
    </citation>
    <scope>NUCLEOTIDE SEQUENCE</scope>
    <source>
        <strain evidence="2">MAG1</strain>
    </source>
</reference>
<accession>A0AA49FK96</accession>
<sequence length="295" mass="30935">MKKLIVGTALAALSLLSHALQPYVSADKVAGGDLKAAMAAAEQKLAAAGFTVVGRHAPAGIAGHGSIVVTEPGLTAALAQVGGASVVGVPIRVGVKADGAVSAVNLEYWQRAFLRKDYARVEAAVKAAAGKLKQALGAGKPFGGDVKAEELAEYRYMIGMEKFEDKSELKAHADFDAAVKTIRDNLAKGVAKTAKVYEVVMPEKKLAVFGIATNDPEDGEGWWAKKIGPDHVAALPWEIFVVGNKAYALFARYRTALAWPELGMFQFMGISSHPDSNAAMMAKVAGGEYHAQGGN</sequence>
<dbReference type="AlphaFoldDB" id="A0AA49FK96"/>
<feature type="signal peptide" evidence="1">
    <location>
        <begin position="1"/>
        <end position="19"/>
    </location>
</feature>
<name>A0AA49FK96_9PROT</name>
<dbReference type="KEGG" id="npv:OHM77_12575"/>
<feature type="chain" id="PRO_5041338061" evidence="1">
    <location>
        <begin position="20"/>
        <end position="295"/>
    </location>
</feature>